<dbReference type="EMBL" id="JAMBOL010000036">
    <property type="protein sequence ID" value="MCM3716369.1"/>
    <property type="molecule type" value="Genomic_DNA"/>
</dbReference>
<protein>
    <submittedName>
        <fullName evidence="2">Uncharacterized protein</fullName>
    </submittedName>
</protein>
<dbReference type="AlphaFoldDB" id="A0A9X2DSY1"/>
<proteinExistence type="predicted"/>
<accession>A0A9X2DSY1</accession>
<keyword evidence="3" id="KW-1185">Reference proteome</keyword>
<evidence type="ECO:0000256" key="1">
    <source>
        <dbReference type="SAM" id="MobiDB-lite"/>
    </source>
</evidence>
<name>A0A9X2DSY1_9BACI</name>
<reference evidence="2" key="1">
    <citation type="submission" date="2022-05" db="EMBL/GenBank/DDBJ databases">
        <title>Comparative Genomics of Spacecraft Associated Microbes.</title>
        <authorList>
            <person name="Tran M.T."/>
            <person name="Wright A."/>
            <person name="Seuylemezian A."/>
            <person name="Eisen J."/>
            <person name="Coil D."/>
        </authorList>
    </citation>
    <scope>NUCLEOTIDE SEQUENCE</scope>
    <source>
        <strain evidence="2">214.1.1</strain>
    </source>
</reference>
<organism evidence="2 3">
    <name type="scientific">Halalkalibacter oceani</name>
    <dbReference type="NCBI Taxonomy" id="1653776"/>
    <lineage>
        <taxon>Bacteria</taxon>
        <taxon>Bacillati</taxon>
        <taxon>Bacillota</taxon>
        <taxon>Bacilli</taxon>
        <taxon>Bacillales</taxon>
        <taxon>Bacillaceae</taxon>
        <taxon>Halalkalibacter</taxon>
    </lineage>
</organism>
<dbReference type="Proteomes" id="UP001139179">
    <property type="component" value="Unassembled WGS sequence"/>
</dbReference>
<feature type="region of interest" description="Disordered" evidence="1">
    <location>
        <begin position="1"/>
        <end position="27"/>
    </location>
</feature>
<evidence type="ECO:0000313" key="3">
    <source>
        <dbReference type="Proteomes" id="UP001139179"/>
    </source>
</evidence>
<comment type="caution">
    <text evidence="2">The sequence shown here is derived from an EMBL/GenBank/DDBJ whole genome shotgun (WGS) entry which is preliminary data.</text>
</comment>
<dbReference type="RefSeq" id="WP_251225027.1">
    <property type="nucleotide sequence ID" value="NZ_JAMBOL010000036.1"/>
</dbReference>
<evidence type="ECO:0000313" key="2">
    <source>
        <dbReference type="EMBL" id="MCM3716369.1"/>
    </source>
</evidence>
<gene>
    <name evidence="2" type="ORF">M3202_20190</name>
</gene>
<sequence>MKVSNQHTPYPTLFDHRGQQKQTALHTGKTLPVLREPHDLLDISHEGRQLDVIMRDAEKVSIPSSPKDDINEIMKMFRPEDYETMKNHFAQNNRKEGFELLHSFTKLLPRHPEWLQAYRESAQR</sequence>